<evidence type="ECO:0000256" key="2">
    <source>
        <dbReference type="ARBA" id="ARBA00029447"/>
    </source>
</evidence>
<keyword evidence="1 3" id="KW-0807">Transducer</keyword>
<accession>A0A1I0YXI4</accession>
<evidence type="ECO:0000256" key="3">
    <source>
        <dbReference type="PROSITE-ProRule" id="PRU00284"/>
    </source>
</evidence>
<dbReference type="GO" id="GO:0016020">
    <property type="term" value="C:membrane"/>
    <property type="evidence" value="ECO:0007669"/>
    <property type="project" value="InterPro"/>
</dbReference>
<dbReference type="Proteomes" id="UP000198838">
    <property type="component" value="Unassembled WGS sequence"/>
</dbReference>
<evidence type="ECO:0000313" key="6">
    <source>
        <dbReference type="Proteomes" id="UP000198838"/>
    </source>
</evidence>
<gene>
    <name evidence="5" type="ORF">SAMN05216249_11179</name>
</gene>
<organism evidence="5 6">
    <name type="scientific">Acetitomaculum ruminis DSM 5522</name>
    <dbReference type="NCBI Taxonomy" id="1120918"/>
    <lineage>
        <taxon>Bacteria</taxon>
        <taxon>Bacillati</taxon>
        <taxon>Bacillota</taxon>
        <taxon>Clostridia</taxon>
        <taxon>Lachnospirales</taxon>
        <taxon>Lachnospiraceae</taxon>
        <taxon>Acetitomaculum</taxon>
    </lineage>
</organism>
<dbReference type="PRINTS" id="PR00260">
    <property type="entry name" value="CHEMTRNSDUCR"/>
</dbReference>
<dbReference type="GO" id="GO:0007165">
    <property type="term" value="P:signal transduction"/>
    <property type="evidence" value="ECO:0007669"/>
    <property type="project" value="UniProtKB-KW"/>
</dbReference>
<comment type="similarity">
    <text evidence="2">Belongs to the methyl-accepting chemotaxis (MCP) protein family.</text>
</comment>
<reference evidence="5 6" key="1">
    <citation type="submission" date="2016-10" db="EMBL/GenBank/DDBJ databases">
        <authorList>
            <person name="de Groot N.N."/>
        </authorList>
    </citation>
    <scope>NUCLEOTIDE SEQUENCE [LARGE SCALE GENOMIC DNA]</scope>
    <source>
        <strain evidence="5 6">DSM 5522</strain>
    </source>
</reference>
<dbReference type="SMART" id="SM00283">
    <property type="entry name" value="MA"/>
    <property type="match status" value="1"/>
</dbReference>
<dbReference type="STRING" id="1120918.SAMN05216249_11179"/>
<dbReference type="PANTHER" id="PTHR32089:SF112">
    <property type="entry name" value="LYSOZYME-LIKE PROTEIN-RELATED"/>
    <property type="match status" value="1"/>
</dbReference>
<dbReference type="SUPFAM" id="SSF58104">
    <property type="entry name" value="Methyl-accepting chemotaxis protein (MCP) signaling domain"/>
    <property type="match status" value="1"/>
</dbReference>
<dbReference type="InterPro" id="IPR004089">
    <property type="entry name" value="MCPsignal_dom"/>
</dbReference>
<name>A0A1I0YXI4_9FIRM</name>
<dbReference type="InterPro" id="IPR004090">
    <property type="entry name" value="Chemotax_Me-accpt_rcpt"/>
</dbReference>
<dbReference type="AlphaFoldDB" id="A0A1I0YXI4"/>
<dbReference type="OrthoDB" id="9816519at2"/>
<sequence length="324" mass="35997">MIFGKNKVLKEEVSEEKKSEVSIKKQLISLKEASRFALEQKEKLQGEEAVTISGIDTINDSFNLVEERYNGITGSIENFEDQFKAIDGVVGEFEGIIQELMEAADSSTSGMKKVYDSSNSVLETVEAMQTVFDEFQQSFDDIKEKVNQINGFANQTNLLALNASIEAARAGEAGKGFAVVATQVNKLSQDIKDVVAQIDVSMDELGENNSRLVTSLDETKSAIDTSNKNIHDTEEIIDSIRTVADRVRDGSSQMQDVIKSCENEMDSVSSNIEGSQSFFTDVSQNVQDLKNQITKKGYMFEDMENVLEQFSPLVDKMIKENKNI</sequence>
<dbReference type="PANTHER" id="PTHR32089">
    <property type="entry name" value="METHYL-ACCEPTING CHEMOTAXIS PROTEIN MCPB"/>
    <property type="match status" value="1"/>
</dbReference>
<dbReference type="GO" id="GO:0006935">
    <property type="term" value="P:chemotaxis"/>
    <property type="evidence" value="ECO:0007669"/>
    <property type="project" value="InterPro"/>
</dbReference>
<dbReference type="RefSeq" id="WP_092872742.1">
    <property type="nucleotide sequence ID" value="NZ_FOJY01000011.1"/>
</dbReference>
<dbReference type="GO" id="GO:0004888">
    <property type="term" value="F:transmembrane signaling receptor activity"/>
    <property type="evidence" value="ECO:0007669"/>
    <property type="project" value="InterPro"/>
</dbReference>
<evidence type="ECO:0000256" key="1">
    <source>
        <dbReference type="ARBA" id="ARBA00023224"/>
    </source>
</evidence>
<dbReference type="EMBL" id="FOJY01000011">
    <property type="protein sequence ID" value="SFB17080.1"/>
    <property type="molecule type" value="Genomic_DNA"/>
</dbReference>
<dbReference type="PROSITE" id="PS50111">
    <property type="entry name" value="CHEMOTAXIS_TRANSDUC_2"/>
    <property type="match status" value="1"/>
</dbReference>
<evidence type="ECO:0000313" key="5">
    <source>
        <dbReference type="EMBL" id="SFB17080.1"/>
    </source>
</evidence>
<feature type="domain" description="Methyl-accepting transducer" evidence="4">
    <location>
        <begin position="102"/>
        <end position="290"/>
    </location>
</feature>
<dbReference type="Pfam" id="PF00015">
    <property type="entry name" value="MCPsignal"/>
    <property type="match status" value="1"/>
</dbReference>
<proteinExistence type="inferred from homology"/>
<keyword evidence="6" id="KW-1185">Reference proteome</keyword>
<dbReference type="Gene3D" id="1.10.287.950">
    <property type="entry name" value="Methyl-accepting chemotaxis protein"/>
    <property type="match status" value="1"/>
</dbReference>
<evidence type="ECO:0000259" key="4">
    <source>
        <dbReference type="PROSITE" id="PS50111"/>
    </source>
</evidence>
<protein>
    <submittedName>
        <fullName evidence="5">Methyl-accepting chemotaxis protein</fullName>
    </submittedName>
</protein>